<evidence type="ECO:0000313" key="3">
    <source>
        <dbReference type="Proteomes" id="UP000265631"/>
    </source>
</evidence>
<evidence type="ECO:0000256" key="1">
    <source>
        <dbReference type="ARBA" id="ARBA00023002"/>
    </source>
</evidence>
<dbReference type="InterPro" id="IPR002347">
    <property type="entry name" value="SDR_fam"/>
</dbReference>
<dbReference type="SUPFAM" id="SSF51735">
    <property type="entry name" value="NAD(P)-binding Rossmann-fold domains"/>
    <property type="match status" value="1"/>
</dbReference>
<organism evidence="2 3">
    <name type="scientific">Fusarium flagelliforme</name>
    <dbReference type="NCBI Taxonomy" id="2675880"/>
    <lineage>
        <taxon>Eukaryota</taxon>
        <taxon>Fungi</taxon>
        <taxon>Dikarya</taxon>
        <taxon>Ascomycota</taxon>
        <taxon>Pezizomycotina</taxon>
        <taxon>Sordariomycetes</taxon>
        <taxon>Hypocreomycetidae</taxon>
        <taxon>Hypocreales</taxon>
        <taxon>Nectriaceae</taxon>
        <taxon>Fusarium</taxon>
        <taxon>Fusarium incarnatum-equiseti species complex</taxon>
    </lineage>
</organism>
<comment type="caution">
    <text evidence="2">The sequence shown here is derived from an EMBL/GenBank/DDBJ whole genome shotgun (WGS) entry which is preliminary data.</text>
</comment>
<protein>
    <submittedName>
        <fullName evidence="2">Ww domain-containing oxidoreductase</fullName>
    </submittedName>
</protein>
<dbReference type="AlphaFoldDB" id="A0A395N0Y8"/>
<name>A0A395N0Y8_9HYPO</name>
<proteinExistence type="predicted"/>
<keyword evidence="3" id="KW-1185">Reference proteome</keyword>
<dbReference type="Proteomes" id="UP000265631">
    <property type="component" value="Unassembled WGS sequence"/>
</dbReference>
<dbReference type="PRINTS" id="PR00081">
    <property type="entry name" value="GDHRDH"/>
</dbReference>
<keyword evidence="1" id="KW-0560">Oxidoreductase</keyword>
<dbReference type="Pfam" id="PF00106">
    <property type="entry name" value="adh_short"/>
    <property type="match status" value="1"/>
</dbReference>
<dbReference type="PANTHER" id="PTHR43157">
    <property type="entry name" value="PHOSPHATIDYLINOSITOL-GLYCAN BIOSYNTHESIS CLASS F PROTEIN-RELATED"/>
    <property type="match status" value="1"/>
</dbReference>
<dbReference type="Gene3D" id="3.40.50.720">
    <property type="entry name" value="NAD(P)-binding Rossmann-like Domain"/>
    <property type="match status" value="1"/>
</dbReference>
<dbReference type="InterPro" id="IPR036291">
    <property type="entry name" value="NAD(P)-bd_dom_sf"/>
</dbReference>
<dbReference type="STRING" id="2594813.A0A395N0Y8"/>
<dbReference type="GO" id="GO:0016491">
    <property type="term" value="F:oxidoreductase activity"/>
    <property type="evidence" value="ECO:0007669"/>
    <property type="project" value="UniProtKB-KW"/>
</dbReference>
<accession>A0A395N0Y8</accession>
<reference evidence="2 3" key="1">
    <citation type="journal article" date="2018" name="PLoS Pathog.">
        <title>Evolution of structural diversity of trichothecenes, a family of toxins produced by plant pathogenic and entomopathogenic fungi.</title>
        <authorList>
            <person name="Proctor R.H."/>
            <person name="McCormick S.P."/>
            <person name="Kim H.S."/>
            <person name="Cardoza R.E."/>
            <person name="Stanley A.M."/>
            <person name="Lindo L."/>
            <person name="Kelly A."/>
            <person name="Brown D.W."/>
            <person name="Lee T."/>
            <person name="Vaughan M.M."/>
            <person name="Alexander N.J."/>
            <person name="Busman M."/>
            <person name="Gutierrez S."/>
        </authorList>
    </citation>
    <scope>NUCLEOTIDE SEQUENCE [LARGE SCALE GENOMIC DNA]</scope>
    <source>
        <strain evidence="2 3">NRRL 13405</strain>
    </source>
</reference>
<dbReference type="EMBL" id="PXXK01000038">
    <property type="protein sequence ID" value="RFN53640.1"/>
    <property type="molecule type" value="Genomic_DNA"/>
</dbReference>
<dbReference type="PANTHER" id="PTHR43157:SF35">
    <property type="entry name" value="DEHYDROGENASE_REDUCTASE FAMILY PROTEIN, PUTATIVE-RELATED"/>
    <property type="match status" value="1"/>
</dbReference>
<gene>
    <name evidence="2" type="ORF">FIE12Z_1981</name>
</gene>
<evidence type="ECO:0000313" key="2">
    <source>
        <dbReference type="EMBL" id="RFN53640.1"/>
    </source>
</evidence>
<sequence length="341" mass="37388">MSAQLQHNATWEASPLAFLSRQFIEGVPKIPKSVSLAGQTALITGSNVGLGFECARQLLALNLSHLIIAVRNQTRGDAAAKKLRDEFPNAKIEVSLVDMASYKSIQDFVKRCETLPRLDIAILNAGLSRPQFERSEESKHEMTSQINYLSTALLAILLIPVLKTKRGTSGPAHLSIVGSDMSYWAKWTGTTDSIWDVIDEPAKFSSNGAYQISKLLLIMFVDKLSQHVSPEEVIVNYPNPGACRGTEFGADGHRDMIEQIWMTIAKPLVGRTVATGARSYVHAAAVKGTESHGSFVGEGNIKPFPVIMYQSDGRALQETAWKDLMKELSFAKPMEILKASN</sequence>